<feature type="transmembrane region" description="Helical" evidence="6">
    <location>
        <begin position="424"/>
        <end position="446"/>
    </location>
</feature>
<organism evidence="8 9">
    <name type="scientific">Rhynchospora pubera</name>
    <dbReference type="NCBI Taxonomy" id="906938"/>
    <lineage>
        <taxon>Eukaryota</taxon>
        <taxon>Viridiplantae</taxon>
        <taxon>Streptophyta</taxon>
        <taxon>Embryophyta</taxon>
        <taxon>Tracheophyta</taxon>
        <taxon>Spermatophyta</taxon>
        <taxon>Magnoliopsida</taxon>
        <taxon>Liliopsida</taxon>
        <taxon>Poales</taxon>
        <taxon>Cyperaceae</taxon>
        <taxon>Cyperoideae</taxon>
        <taxon>Rhynchosporeae</taxon>
        <taxon>Rhynchospora</taxon>
    </lineage>
</organism>
<feature type="transmembrane region" description="Helical" evidence="6">
    <location>
        <begin position="231"/>
        <end position="249"/>
    </location>
</feature>
<reference evidence="8" key="1">
    <citation type="submission" date="2022-08" db="EMBL/GenBank/DDBJ databases">
        <authorList>
            <person name="Marques A."/>
        </authorList>
    </citation>
    <scope>NUCLEOTIDE SEQUENCE</scope>
    <source>
        <strain evidence="8">RhyPub2mFocal</strain>
        <tissue evidence="8">Leaves</tissue>
    </source>
</reference>
<name>A0AAV8FCT4_9POAL</name>
<dbReference type="PANTHER" id="PTHR11206">
    <property type="entry name" value="MULTIDRUG RESISTANCE PROTEIN"/>
    <property type="match status" value="1"/>
</dbReference>
<dbReference type="CDD" id="cd13132">
    <property type="entry name" value="MATE_eukaryotic"/>
    <property type="match status" value="1"/>
</dbReference>
<dbReference type="AlphaFoldDB" id="A0AAV8FCT4"/>
<dbReference type="InterPro" id="IPR002528">
    <property type="entry name" value="MATE_fam"/>
</dbReference>
<proteinExistence type="inferred from homology"/>
<sequence length="507" mass="55068">MHPHYASHLQEEHPKPPSLCPSSPSSSSSPPPSRSSGISLAIQTVTSELQSQRGIALPLMAMNLTWFAKQTMTTAFLGRLGDLELAAGSLGFTFANVTGFSVLTGLCGAMEPICGQAFGAQNYRLLHKTLLMATILLLVASIPISLLWLNVDKILIHFGQQREIATLAKRYIIFLLPDLVITSFLSPLKAYLSAQGVTLPILFSTAIALGLHIPLNIFLSRKKGIDGVAMAVWLTEMSVVIMLFLYVFVDEKRKSRVEKATIGGWWDQKASDWVRLLRLSAPCCLTTCLEWWCYEIIVLLTGRLPDARRMVAVIAVVMNFDYLLYSIMLSLAICASTRVSNELGGGNSKSARISAFVSISCAALVGLFGSLAMVMARHSWGHFFTHDAKIVQGVSKTMLIMALLEVVNFPLVVCGGIVRGTARPWFGIYTNLGGFYLIALPVAGILGFKLKMGLRGLLMGLFVGALASVIVLILLVVALDWDAEAKKAKNLADSETMVSEPSDDVTI</sequence>
<evidence type="ECO:0000256" key="1">
    <source>
        <dbReference type="ARBA" id="ARBA00004141"/>
    </source>
</evidence>
<keyword evidence="9" id="KW-1185">Reference proteome</keyword>
<feature type="compositionally biased region" description="Low complexity" evidence="7">
    <location>
        <begin position="20"/>
        <end position="37"/>
    </location>
</feature>
<evidence type="ECO:0000256" key="5">
    <source>
        <dbReference type="ARBA" id="ARBA00023136"/>
    </source>
</evidence>
<evidence type="ECO:0000256" key="6">
    <source>
        <dbReference type="RuleBase" id="RU004914"/>
    </source>
</evidence>
<dbReference type="EMBL" id="JAMFTS010000002">
    <property type="protein sequence ID" value="KAJ4789381.1"/>
    <property type="molecule type" value="Genomic_DNA"/>
</dbReference>
<evidence type="ECO:0000313" key="8">
    <source>
        <dbReference type="EMBL" id="KAJ4789381.1"/>
    </source>
</evidence>
<comment type="caution">
    <text evidence="8">The sequence shown here is derived from an EMBL/GenBank/DDBJ whole genome shotgun (WGS) entry which is preliminary data.</text>
</comment>
<evidence type="ECO:0000256" key="7">
    <source>
        <dbReference type="SAM" id="MobiDB-lite"/>
    </source>
</evidence>
<evidence type="ECO:0000313" key="9">
    <source>
        <dbReference type="Proteomes" id="UP001140206"/>
    </source>
</evidence>
<comment type="subcellular location">
    <subcellularLocation>
        <location evidence="1">Membrane</location>
        <topology evidence="1">Multi-pass membrane protein</topology>
    </subcellularLocation>
</comment>
<dbReference type="Pfam" id="PF01554">
    <property type="entry name" value="MatE"/>
    <property type="match status" value="2"/>
</dbReference>
<keyword evidence="4 6" id="KW-1133">Transmembrane helix</keyword>
<comment type="caution">
    <text evidence="6">Lacks conserved residue(s) required for the propagation of feature annotation.</text>
</comment>
<keyword evidence="3 6" id="KW-0812">Transmembrane</keyword>
<feature type="transmembrane region" description="Helical" evidence="6">
    <location>
        <begin position="458"/>
        <end position="479"/>
    </location>
</feature>
<keyword evidence="5 6" id="KW-0472">Membrane</keyword>
<feature type="transmembrane region" description="Helical" evidence="6">
    <location>
        <begin position="310"/>
        <end position="333"/>
    </location>
</feature>
<feature type="transmembrane region" description="Helical" evidence="6">
    <location>
        <begin position="130"/>
        <end position="151"/>
    </location>
</feature>
<feature type="region of interest" description="Disordered" evidence="7">
    <location>
        <begin position="1"/>
        <end position="37"/>
    </location>
</feature>
<dbReference type="InterPro" id="IPR045069">
    <property type="entry name" value="MATE_euk"/>
</dbReference>
<feature type="transmembrane region" description="Helical" evidence="6">
    <location>
        <begin position="199"/>
        <end position="219"/>
    </location>
</feature>
<gene>
    <name evidence="8" type="ORF">LUZ62_040627</name>
</gene>
<evidence type="ECO:0000256" key="2">
    <source>
        <dbReference type="ARBA" id="ARBA00010199"/>
    </source>
</evidence>
<comment type="similarity">
    <text evidence="2 6">Belongs to the multi antimicrobial extrusion (MATE) (TC 2.A.66.1) family.</text>
</comment>
<feature type="transmembrane region" description="Helical" evidence="6">
    <location>
        <begin position="171"/>
        <end position="192"/>
    </location>
</feature>
<dbReference type="Proteomes" id="UP001140206">
    <property type="component" value="Chromosome 2"/>
</dbReference>
<dbReference type="GO" id="GO:0015297">
    <property type="term" value="F:antiporter activity"/>
    <property type="evidence" value="ECO:0007669"/>
    <property type="project" value="InterPro"/>
</dbReference>
<evidence type="ECO:0000256" key="4">
    <source>
        <dbReference type="ARBA" id="ARBA00022989"/>
    </source>
</evidence>
<dbReference type="GO" id="GO:1990961">
    <property type="term" value="P:xenobiotic detoxification by transmembrane export across the plasma membrane"/>
    <property type="evidence" value="ECO:0007669"/>
    <property type="project" value="InterPro"/>
</dbReference>
<dbReference type="GO" id="GO:0016020">
    <property type="term" value="C:membrane"/>
    <property type="evidence" value="ECO:0007669"/>
    <property type="project" value="UniProtKB-SubCell"/>
</dbReference>
<protein>
    <recommendedName>
        <fullName evidence="6">Protein DETOXIFICATION</fullName>
    </recommendedName>
    <alternativeName>
        <fullName evidence="6">Multidrug and toxic compound extrusion protein</fullName>
    </alternativeName>
</protein>
<dbReference type="GO" id="GO:0042910">
    <property type="term" value="F:xenobiotic transmembrane transporter activity"/>
    <property type="evidence" value="ECO:0007669"/>
    <property type="project" value="InterPro"/>
</dbReference>
<evidence type="ECO:0000256" key="3">
    <source>
        <dbReference type="ARBA" id="ARBA00022692"/>
    </source>
</evidence>
<accession>A0AAV8FCT4</accession>
<feature type="transmembrane region" description="Helical" evidence="6">
    <location>
        <begin position="397"/>
        <end position="418"/>
    </location>
</feature>
<feature type="transmembrane region" description="Helical" evidence="6">
    <location>
        <begin position="353"/>
        <end position="376"/>
    </location>
</feature>
<dbReference type="NCBIfam" id="TIGR00797">
    <property type="entry name" value="matE"/>
    <property type="match status" value="1"/>
</dbReference>